<evidence type="ECO:0000313" key="4">
    <source>
        <dbReference type="Proteomes" id="UP000009027"/>
    </source>
</evidence>
<feature type="compositionally biased region" description="Low complexity" evidence="1">
    <location>
        <begin position="338"/>
        <end position="349"/>
    </location>
</feature>
<gene>
    <name evidence="3" type="ORF">TvY486_0033750</name>
</gene>
<evidence type="ECO:0008006" key="5">
    <source>
        <dbReference type="Google" id="ProtNLM"/>
    </source>
</evidence>
<keyword evidence="4" id="KW-1185">Reference proteome</keyword>
<reference evidence="3 4" key="1">
    <citation type="journal article" date="2012" name="Proc. Natl. Acad. Sci. U.S.A.">
        <title>Antigenic diversity is generated by distinct evolutionary mechanisms in African trypanosome species.</title>
        <authorList>
            <person name="Jackson A.P."/>
            <person name="Berry A."/>
            <person name="Aslett M."/>
            <person name="Allison H.C."/>
            <person name="Burton P."/>
            <person name="Vavrova-Anderson J."/>
            <person name="Brown R."/>
            <person name="Browne H."/>
            <person name="Corton N."/>
            <person name="Hauser H."/>
            <person name="Gamble J."/>
            <person name="Gilderthorp R."/>
            <person name="Marcello L."/>
            <person name="McQuillan J."/>
            <person name="Otto T.D."/>
            <person name="Quail M.A."/>
            <person name="Sanders M.J."/>
            <person name="van Tonder A."/>
            <person name="Ginger M.L."/>
            <person name="Field M.C."/>
            <person name="Barry J.D."/>
            <person name="Hertz-Fowler C."/>
            <person name="Berriman M."/>
        </authorList>
    </citation>
    <scope>NUCLEOTIDE SEQUENCE</scope>
    <source>
        <strain evidence="3 4">Y486</strain>
    </source>
</reference>
<sequence>MQSLWFGIAVAAVVVLTRQSRAATPAGLAAADGPRLCEKAFALTRLGEVGLKAARRVEALSQTARTRTANIEALIAAASTQGEPTDAWDAEKDGHRRKASGARSAAAELTLLANNAEKQAMAATRTGADLSGFLLVLAAVGTGASSRPGRSCLVGEKHTTEGQKVKTNAHYILAKTCKAHLSLLAEKNFEALKDAVMRPVVLKQAGEASPQNNIGTGRQGNADECALLALSQAGSAGSNGLLINKEGEVDEDATENAAESRPKRKITLGSCIEIRADGSGGIGWVDGTVKHGATHKEDIVEKIEATLNATDKAKGPCAQHAGACEPINVAETLKQLSAARASKPAPANAGMAKDTATSTSAQHKQGTTRTQEQNEGRGETQRSPTPPAQVTEQVLRKSIAHAPLGLVALMTVQH</sequence>
<feature type="region of interest" description="Disordered" evidence="1">
    <location>
        <begin position="338"/>
        <end position="391"/>
    </location>
</feature>
<feature type="compositionally biased region" description="Polar residues" evidence="1">
    <location>
        <begin position="355"/>
        <end position="371"/>
    </location>
</feature>
<feature type="signal peptide" evidence="2">
    <location>
        <begin position="1"/>
        <end position="22"/>
    </location>
</feature>
<feature type="chain" id="PRO_5003390801" description="Variant surface glycoprotein (VSG)" evidence="2">
    <location>
        <begin position="23"/>
        <end position="414"/>
    </location>
</feature>
<proteinExistence type="predicted"/>
<dbReference type="EMBL" id="CAEX01005812">
    <property type="protein sequence ID" value="CCD20531.1"/>
    <property type="molecule type" value="Genomic_DNA"/>
</dbReference>
<accession>F9WSJ2</accession>
<protein>
    <recommendedName>
        <fullName evidence="5">Variant surface glycoprotein (VSG)</fullName>
    </recommendedName>
</protein>
<name>F9WSJ2_TRYVY</name>
<dbReference type="AlphaFoldDB" id="F9WSJ2"/>
<evidence type="ECO:0000256" key="2">
    <source>
        <dbReference type="SAM" id="SignalP"/>
    </source>
</evidence>
<keyword evidence="2" id="KW-0732">Signal</keyword>
<organism evidence="3 4">
    <name type="scientific">Trypanosoma vivax (strain Y486)</name>
    <dbReference type="NCBI Taxonomy" id="1055687"/>
    <lineage>
        <taxon>Eukaryota</taxon>
        <taxon>Discoba</taxon>
        <taxon>Euglenozoa</taxon>
        <taxon>Kinetoplastea</taxon>
        <taxon>Metakinetoplastina</taxon>
        <taxon>Trypanosomatida</taxon>
        <taxon>Trypanosomatidae</taxon>
        <taxon>Trypanosoma</taxon>
        <taxon>Duttonella</taxon>
    </lineage>
</organism>
<dbReference type="VEuPathDB" id="TriTrypDB:TvY486_0033750"/>
<evidence type="ECO:0000256" key="1">
    <source>
        <dbReference type="SAM" id="MobiDB-lite"/>
    </source>
</evidence>
<evidence type="ECO:0000313" key="3">
    <source>
        <dbReference type="EMBL" id="CCD20531.1"/>
    </source>
</evidence>
<dbReference type="Proteomes" id="UP000009027">
    <property type="component" value="Unassembled WGS sequence"/>
</dbReference>